<reference evidence="2 3" key="1">
    <citation type="submission" date="2019-06" db="EMBL/GenBank/DDBJ databases">
        <title>Whole genome sequence for Cellvibrionaceae sp. R142.</title>
        <authorList>
            <person name="Wang G."/>
        </authorList>
    </citation>
    <scope>NUCLEOTIDE SEQUENCE [LARGE SCALE GENOMIC DNA]</scope>
    <source>
        <strain evidence="2 3">R142</strain>
    </source>
</reference>
<dbReference type="Proteomes" id="UP000319732">
    <property type="component" value="Unassembled WGS sequence"/>
</dbReference>
<organism evidence="2 3">
    <name type="scientific">Exilibacterium tricleocarpae</name>
    <dbReference type="NCBI Taxonomy" id="2591008"/>
    <lineage>
        <taxon>Bacteria</taxon>
        <taxon>Pseudomonadati</taxon>
        <taxon>Pseudomonadota</taxon>
        <taxon>Gammaproteobacteria</taxon>
        <taxon>Cellvibrionales</taxon>
        <taxon>Cellvibrionaceae</taxon>
        <taxon>Exilibacterium</taxon>
    </lineage>
</organism>
<comment type="caution">
    <text evidence="2">The sequence shown here is derived from an EMBL/GenBank/DDBJ whole genome shotgun (WGS) entry which is preliminary data.</text>
</comment>
<evidence type="ECO:0000313" key="3">
    <source>
        <dbReference type="Proteomes" id="UP000319732"/>
    </source>
</evidence>
<sequence>MTLKQQLNSLSKSALIAVIADIYGRYGDIDDLIETHVESLAGRESRGDNETSADPLARVLQRQIAQLTNADDFIGYHGAYDFSCRLQSLLLDIEALAEHDHVQALERLEQLLNSQDNLLNYVDDSDGEVSGALRDGVDLWLKIAADLRQIQPDAREWVSEVLCFFDHNDYGCFDNIIRHSRFLLSEQELKKLAWRFETDAKKAMGDKRIAGYKHKAAHACIGLHGVAEALDDMALYEKGTLITSPKPNTLQLEQMVEFALEIDEWERAEYWLQQSQWQDDQKRHTSLHNRLLELQGNIEQLKQNLLQAYQDSPSEYTLMAYWEFASAKEKRTLAKQVRTVTGTLPDGQGAIGMLLIIEAFEEAEQYLVDHYAELAGTWYTTLLNWLEQFETAGCKLAIVICYRLLLVDLLDRGKSQAYHHGARYFHKLLALDSSINDYQGLDRAQDFVHQIQQKHWRKRSFWAEANYPNKPIQ</sequence>
<evidence type="ECO:0000313" key="2">
    <source>
        <dbReference type="EMBL" id="TQV67260.1"/>
    </source>
</evidence>
<dbReference type="EMBL" id="VHSG01000036">
    <property type="protein sequence ID" value="TQV67260.1"/>
    <property type="molecule type" value="Genomic_DNA"/>
</dbReference>
<evidence type="ECO:0000256" key="1">
    <source>
        <dbReference type="SAM" id="Coils"/>
    </source>
</evidence>
<keyword evidence="1" id="KW-0175">Coiled coil</keyword>
<dbReference type="OrthoDB" id="7183688at2"/>
<feature type="coiled-coil region" evidence="1">
    <location>
        <begin position="284"/>
        <end position="311"/>
    </location>
</feature>
<proteinExistence type="predicted"/>
<accession>A0A545SQK4</accession>
<protein>
    <submittedName>
        <fullName evidence="2">Uncharacterized protein</fullName>
    </submittedName>
</protein>
<keyword evidence="3" id="KW-1185">Reference proteome</keyword>
<name>A0A545SQK4_9GAMM</name>
<gene>
    <name evidence="2" type="ORF">FKG94_26055</name>
</gene>
<dbReference type="Pfam" id="PF21810">
    <property type="entry name" value="DUF6880"/>
    <property type="match status" value="2"/>
</dbReference>
<dbReference type="InterPro" id="IPR049245">
    <property type="entry name" value="DUF6880"/>
</dbReference>
<dbReference type="RefSeq" id="WP_142929885.1">
    <property type="nucleotide sequence ID" value="NZ_ML660112.1"/>
</dbReference>
<dbReference type="AlphaFoldDB" id="A0A545SQK4"/>